<organism evidence="13 14">
    <name type="scientific">Acipenser ruthenus</name>
    <name type="common">Sterlet sturgeon</name>
    <dbReference type="NCBI Taxonomy" id="7906"/>
    <lineage>
        <taxon>Eukaryota</taxon>
        <taxon>Metazoa</taxon>
        <taxon>Chordata</taxon>
        <taxon>Craniata</taxon>
        <taxon>Vertebrata</taxon>
        <taxon>Euteleostomi</taxon>
        <taxon>Actinopterygii</taxon>
        <taxon>Chondrostei</taxon>
        <taxon>Acipenseriformes</taxon>
        <taxon>Acipenseridae</taxon>
        <taxon>Acipenser</taxon>
    </lineage>
</organism>
<name>A0A444V661_ACIRT</name>
<dbReference type="GO" id="GO:0017101">
    <property type="term" value="C:aminoacyl-tRNA synthetase multienzyme complex"/>
    <property type="evidence" value="ECO:0007669"/>
    <property type="project" value="TreeGrafter"/>
</dbReference>
<evidence type="ECO:0000259" key="12">
    <source>
        <dbReference type="Pfam" id="PF01336"/>
    </source>
</evidence>
<dbReference type="FunFam" id="2.40.50.140:FF:000050">
    <property type="entry name" value="Lysine--tRNA ligase"/>
    <property type="match status" value="1"/>
</dbReference>
<dbReference type="InterPro" id="IPR004365">
    <property type="entry name" value="NA-bd_OB_tRNA"/>
</dbReference>
<dbReference type="CDD" id="cd04322">
    <property type="entry name" value="LysRS_N"/>
    <property type="match status" value="1"/>
</dbReference>
<proteinExistence type="inferred from homology"/>
<dbReference type="GO" id="GO:0000049">
    <property type="term" value="F:tRNA binding"/>
    <property type="evidence" value="ECO:0007669"/>
    <property type="project" value="TreeGrafter"/>
</dbReference>
<dbReference type="GO" id="GO:0006430">
    <property type="term" value="P:lysyl-tRNA aminoacylation"/>
    <property type="evidence" value="ECO:0007669"/>
    <property type="project" value="InterPro"/>
</dbReference>
<evidence type="ECO:0000256" key="10">
    <source>
        <dbReference type="ARBA" id="ARBA00048573"/>
    </source>
</evidence>
<dbReference type="Pfam" id="PF01336">
    <property type="entry name" value="tRNA_anti-codon"/>
    <property type="match status" value="1"/>
</dbReference>
<evidence type="ECO:0000256" key="6">
    <source>
        <dbReference type="ARBA" id="ARBA00022840"/>
    </source>
</evidence>
<dbReference type="GO" id="GO:0002276">
    <property type="term" value="P:basophil activation involved in immune response"/>
    <property type="evidence" value="ECO:0007669"/>
    <property type="project" value="TreeGrafter"/>
</dbReference>
<evidence type="ECO:0000256" key="7">
    <source>
        <dbReference type="ARBA" id="ARBA00022917"/>
    </source>
</evidence>
<evidence type="ECO:0000256" key="2">
    <source>
        <dbReference type="ARBA" id="ARBA00013166"/>
    </source>
</evidence>
<comment type="catalytic activity">
    <reaction evidence="10">
        <text>tRNA(Lys) + L-lysine + ATP = L-lysyl-tRNA(Lys) + AMP + diphosphate</text>
        <dbReference type="Rhea" id="RHEA:20792"/>
        <dbReference type="Rhea" id="RHEA-COMP:9696"/>
        <dbReference type="Rhea" id="RHEA-COMP:9697"/>
        <dbReference type="ChEBI" id="CHEBI:30616"/>
        <dbReference type="ChEBI" id="CHEBI:32551"/>
        <dbReference type="ChEBI" id="CHEBI:33019"/>
        <dbReference type="ChEBI" id="CHEBI:78442"/>
        <dbReference type="ChEBI" id="CHEBI:78529"/>
        <dbReference type="ChEBI" id="CHEBI:456215"/>
        <dbReference type="EC" id="6.1.1.6"/>
    </reaction>
</comment>
<dbReference type="PRINTS" id="PR00982">
    <property type="entry name" value="TRNASYNTHLYS"/>
</dbReference>
<keyword evidence="6" id="KW-0067">ATP-binding</keyword>
<comment type="similarity">
    <text evidence="1">Belongs to the class-II aminoacyl-tRNA synthetase family.</text>
</comment>
<keyword evidence="14" id="KW-1185">Reference proteome</keyword>
<evidence type="ECO:0000256" key="3">
    <source>
        <dbReference type="ARBA" id="ARBA00015745"/>
    </source>
</evidence>
<dbReference type="GO" id="GO:0005829">
    <property type="term" value="C:cytosol"/>
    <property type="evidence" value="ECO:0007669"/>
    <property type="project" value="TreeGrafter"/>
</dbReference>
<accession>A0A444V661</accession>
<gene>
    <name evidence="13" type="ORF">EOD39_16319</name>
</gene>
<dbReference type="Pfam" id="PF00152">
    <property type="entry name" value="tRNA-synt_2"/>
    <property type="match status" value="1"/>
</dbReference>
<keyword evidence="4 13" id="KW-0436">Ligase</keyword>
<dbReference type="InterPro" id="IPR012340">
    <property type="entry name" value="NA-bd_OB-fold"/>
</dbReference>
<sequence>MMANIIKSLPGRIHAKRHASGKLVFYDLRGEGDKLQIMANLQFYESEEKFVKIIKDLHRGDIVGVEGNPTKTKKGELSIVPTKMMLLSPYLHMVPHLHFGLKDQMLVVGGLDRVYEVGCQFRNEGIDLTHNPEFSTCEFYMAYADYNDLMDSTEKLLSELSCRCAVYSVTRQSPDLKTTV</sequence>
<comment type="caution">
    <text evidence="13">The sequence shown here is derived from an EMBL/GenBank/DDBJ whole genome shotgun (WGS) entry which is preliminary data.</text>
</comment>
<keyword evidence="7" id="KW-0648">Protein biosynthesis</keyword>
<feature type="domain" description="OB" evidence="12">
    <location>
        <begin position="11"/>
        <end position="87"/>
    </location>
</feature>
<evidence type="ECO:0000259" key="11">
    <source>
        <dbReference type="Pfam" id="PF00152"/>
    </source>
</evidence>
<dbReference type="GO" id="GO:0015966">
    <property type="term" value="P:diadenosine tetraphosphate biosynthetic process"/>
    <property type="evidence" value="ECO:0007669"/>
    <property type="project" value="TreeGrafter"/>
</dbReference>
<reference evidence="13 14" key="1">
    <citation type="submission" date="2019-01" db="EMBL/GenBank/DDBJ databases">
        <title>Draft Genome and Complete Hox-Cluster Characterization of the Sterlet Sturgeon (Acipenser ruthenus).</title>
        <authorList>
            <person name="Wei Q."/>
        </authorList>
    </citation>
    <scope>NUCLEOTIDE SEQUENCE [LARGE SCALE GENOMIC DNA]</scope>
    <source>
        <strain evidence="13">WHYD16114868_AA</strain>
        <tissue evidence="13">Blood</tissue>
    </source>
</reference>
<evidence type="ECO:0000256" key="9">
    <source>
        <dbReference type="ARBA" id="ARBA00030563"/>
    </source>
</evidence>
<dbReference type="GO" id="GO:0005634">
    <property type="term" value="C:nucleus"/>
    <property type="evidence" value="ECO:0007669"/>
    <property type="project" value="TreeGrafter"/>
</dbReference>
<keyword evidence="5" id="KW-0547">Nucleotide-binding</keyword>
<evidence type="ECO:0000256" key="1">
    <source>
        <dbReference type="ARBA" id="ARBA00008226"/>
    </source>
</evidence>
<dbReference type="GO" id="GO:0005615">
    <property type="term" value="C:extracellular space"/>
    <property type="evidence" value="ECO:0007669"/>
    <property type="project" value="TreeGrafter"/>
</dbReference>
<evidence type="ECO:0000256" key="8">
    <source>
        <dbReference type="ARBA" id="ARBA00023146"/>
    </source>
</evidence>
<keyword evidence="8" id="KW-0030">Aminoacyl-tRNA synthetase</keyword>
<dbReference type="GO" id="GO:0003877">
    <property type="term" value="F:ATP:ADP adenylyltransferase activity"/>
    <property type="evidence" value="ECO:0007669"/>
    <property type="project" value="TreeGrafter"/>
</dbReference>
<dbReference type="GO" id="GO:0004824">
    <property type="term" value="F:lysine-tRNA ligase activity"/>
    <property type="evidence" value="ECO:0007669"/>
    <property type="project" value="UniProtKB-EC"/>
</dbReference>
<dbReference type="EC" id="6.1.1.6" evidence="2"/>
<dbReference type="Gene3D" id="3.30.930.10">
    <property type="entry name" value="Bira Bifunctional Protein, Domain 2"/>
    <property type="match status" value="1"/>
</dbReference>
<dbReference type="InterPro" id="IPR018149">
    <property type="entry name" value="Lys-tRNA-synth_II_C"/>
</dbReference>
<dbReference type="SUPFAM" id="SSF55681">
    <property type="entry name" value="Class II aaRS and biotin synthetases"/>
    <property type="match status" value="1"/>
</dbReference>
<protein>
    <recommendedName>
        <fullName evidence="3">Lysine--tRNA ligase</fullName>
        <ecNumber evidence="2">6.1.1.6</ecNumber>
    </recommendedName>
    <alternativeName>
        <fullName evidence="9">Lysyl-tRNA synthetase</fullName>
    </alternativeName>
</protein>
<dbReference type="PANTHER" id="PTHR42918:SF9">
    <property type="entry name" value="LYSINE--TRNA LIGASE"/>
    <property type="match status" value="1"/>
</dbReference>
<evidence type="ECO:0000256" key="4">
    <source>
        <dbReference type="ARBA" id="ARBA00022598"/>
    </source>
</evidence>
<dbReference type="InterPro" id="IPR044136">
    <property type="entry name" value="Lys-tRNA-ligase_II_N"/>
</dbReference>
<dbReference type="InterPro" id="IPR045864">
    <property type="entry name" value="aa-tRNA-synth_II/BPL/LPL"/>
</dbReference>
<dbReference type="AlphaFoldDB" id="A0A444V661"/>
<evidence type="ECO:0000313" key="13">
    <source>
        <dbReference type="EMBL" id="RXM95921.1"/>
    </source>
</evidence>
<dbReference type="Proteomes" id="UP000289886">
    <property type="component" value="Unassembled WGS sequence"/>
</dbReference>
<dbReference type="EMBL" id="SCEB01002002">
    <property type="protein sequence ID" value="RXM95921.1"/>
    <property type="molecule type" value="Genomic_DNA"/>
</dbReference>
<dbReference type="InterPro" id="IPR004364">
    <property type="entry name" value="Aa-tRNA-synt_II"/>
</dbReference>
<dbReference type="PANTHER" id="PTHR42918">
    <property type="entry name" value="LYSYL-TRNA SYNTHETASE"/>
    <property type="match status" value="1"/>
</dbReference>
<dbReference type="GO" id="GO:0043032">
    <property type="term" value="P:positive regulation of macrophage activation"/>
    <property type="evidence" value="ECO:0007669"/>
    <property type="project" value="TreeGrafter"/>
</dbReference>
<dbReference type="Gene3D" id="2.40.50.140">
    <property type="entry name" value="Nucleic acid-binding proteins"/>
    <property type="match status" value="1"/>
</dbReference>
<evidence type="ECO:0000256" key="5">
    <source>
        <dbReference type="ARBA" id="ARBA00022741"/>
    </source>
</evidence>
<evidence type="ECO:0000313" key="14">
    <source>
        <dbReference type="Proteomes" id="UP000289886"/>
    </source>
</evidence>
<dbReference type="SUPFAM" id="SSF50249">
    <property type="entry name" value="Nucleic acid-binding proteins"/>
    <property type="match status" value="1"/>
</dbReference>
<dbReference type="GO" id="GO:0005524">
    <property type="term" value="F:ATP binding"/>
    <property type="evidence" value="ECO:0007669"/>
    <property type="project" value="UniProtKB-KW"/>
</dbReference>
<dbReference type="GO" id="GO:0005739">
    <property type="term" value="C:mitochondrion"/>
    <property type="evidence" value="ECO:0007669"/>
    <property type="project" value="TreeGrafter"/>
</dbReference>
<feature type="domain" description="Aminoacyl-tRNA synthetase class II (D/K/N)" evidence="11">
    <location>
        <begin position="103"/>
        <end position="162"/>
    </location>
</feature>